<dbReference type="PANTHER" id="PTHR19303">
    <property type="entry name" value="TRANSPOSON"/>
    <property type="match status" value="1"/>
</dbReference>
<dbReference type="EMBL" id="JARBHB010000006">
    <property type="protein sequence ID" value="KAJ8882167.1"/>
    <property type="molecule type" value="Genomic_DNA"/>
</dbReference>
<name>A0ABQ9HCV6_9NEOP</name>
<evidence type="ECO:0000313" key="3">
    <source>
        <dbReference type="Proteomes" id="UP001159363"/>
    </source>
</evidence>
<organism evidence="2 3">
    <name type="scientific">Dryococelus australis</name>
    <dbReference type="NCBI Taxonomy" id="614101"/>
    <lineage>
        <taxon>Eukaryota</taxon>
        <taxon>Metazoa</taxon>
        <taxon>Ecdysozoa</taxon>
        <taxon>Arthropoda</taxon>
        <taxon>Hexapoda</taxon>
        <taxon>Insecta</taxon>
        <taxon>Pterygota</taxon>
        <taxon>Neoptera</taxon>
        <taxon>Polyneoptera</taxon>
        <taxon>Phasmatodea</taxon>
        <taxon>Verophasmatodea</taxon>
        <taxon>Anareolatae</taxon>
        <taxon>Phasmatidae</taxon>
        <taxon>Eurycanthinae</taxon>
        <taxon>Dryococelus</taxon>
    </lineage>
</organism>
<comment type="caution">
    <text evidence="2">The sequence shown here is derived from an EMBL/GenBank/DDBJ whole genome shotgun (WGS) entry which is preliminary data.</text>
</comment>
<evidence type="ECO:0000259" key="1">
    <source>
        <dbReference type="Pfam" id="PF03184"/>
    </source>
</evidence>
<protein>
    <recommendedName>
        <fullName evidence="1">DDE-1 domain-containing protein</fullName>
    </recommendedName>
</protein>
<dbReference type="Proteomes" id="UP001159363">
    <property type="component" value="Chromosome 5"/>
</dbReference>
<dbReference type="InterPro" id="IPR004875">
    <property type="entry name" value="DDE_SF_endonuclease_dom"/>
</dbReference>
<keyword evidence="3" id="KW-1185">Reference proteome</keyword>
<sequence>MARGNKKKEKEKRKQWDAAVVEMAISQARENNMGYLKAGKVFGITRTALLRLARTAVSPERKCTVVFTLLESDLNEHKYPVDRVYNVDETGATIVQSKIPQVFALKGKRQVASISSAEHGSLVTVVTFMRVGGDHVLLMLVFPRKNMSPHLMRGAPPGAIGVCHPSGWIQSYLFTQWFCDFLGKVKPTAESPVLLILDGHYSYSRNLDVLNKARTHNVFIVCRPPHSSHKLQPLDKTFMSPLK</sequence>
<evidence type="ECO:0000313" key="2">
    <source>
        <dbReference type="EMBL" id="KAJ8882167.1"/>
    </source>
</evidence>
<dbReference type="Pfam" id="PF03184">
    <property type="entry name" value="DDE_1"/>
    <property type="match status" value="1"/>
</dbReference>
<dbReference type="PANTHER" id="PTHR19303:SF74">
    <property type="entry name" value="POGO TRANSPOSABLE ELEMENT WITH KRAB DOMAIN"/>
    <property type="match status" value="1"/>
</dbReference>
<dbReference type="InterPro" id="IPR050863">
    <property type="entry name" value="CenT-Element_Derived"/>
</dbReference>
<feature type="domain" description="DDE-1" evidence="1">
    <location>
        <begin position="163"/>
        <end position="243"/>
    </location>
</feature>
<reference evidence="2 3" key="1">
    <citation type="submission" date="2023-02" db="EMBL/GenBank/DDBJ databases">
        <title>LHISI_Scaffold_Assembly.</title>
        <authorList>
            <person name="Stuart O.P."/>
            <person name="Cleave R."/>
            <person name="Magrath M.J.L."/>
            <person name="Mikheyev A.S."/>
        </authorList>
    </citation>
    <scope>NUCLEOTIDE SEQUENCE [LARGE SCALE GENOMIC DNA]</scope>
    <source>
        <strain evidence="2">Daus_M_001</strain>
        <tissue evidence="2">Leg muscle</tissue>
    </source>
</reference>
<proteinExistence type="predicted"/>
<gene>
    <name evidence="2" type="ORF">PR048_018655</name>
</gene>
<accession>A0ABQ9HCV6</accession>